<dbReference type="KEGG" id="fer:FNB15_15235"/>
<keyword evidence="1" id="KW-1133">Transmembrane helix</keyword>
<keyword evidence="1" id="KW-0812">Transmembrane</keyword>
<proteinExistence type="predicted"/>
<dbReference type="OrthoDB" id="7238323at2"/>
<reference evidence="2 3" key="1">
    <citation type="submission" date="2019-07" db="EMBL/GenBank/DDBJ databases">
        <title>Genome sequencing for Ferrovibrio sp. K5.</title>
        <authorList>
            <person name="Park S.-J."/>
        </authorList>
    </citation>
    <scope>NUCLEOTIDE SEQUENCE [LARGE SCALE GENOMIC DNA]</scope>
    <source>
        <strain evidence="2 3">K5</strain>
    </source>
</reference>
<dbReference type="Proteomes" id="UP000317496">
    <property type="component" value="Chromosome"/>
</dbReference>
<gene>
    <name evidence="2" type="ORF">FNB15_15235</name>
</gene>
<feature type="transmembrane region" description="Helical" evidence="1">
    <location>
        <begin position="17"/>
        <end position="40"/>
    </location>
</feature>
<accession>A0A516H4I6</accession>
<feature type="transmembrane region" description="Helical" evidence="1">
    <location>
        <begin position="358"/>
        <end position="387"/>
    </location>
</feature>
<dbReference type="AlphaFoldDB" id="A0A516H4I6"/>
<dbReference type="EMBL" id="CP041636">
    <property type="protein sequence ID" value="QDO98550.1"/>
    <property type="molecule type" value="Genomic_DNA"/>
</dbReference>
<dbReference type="InterPro" id="IPR005625">
    <property type="entry name" value="PepSY-ass_TM"/>
</dbReference>
<sequence length="402" mass="44717">MLDGVATRPFWLLVHRIAGLATAGFLFVAGLTGAVIAFHFELDAWLNADIFHVAGEAPPLPLETLVGRVEASEPRATVRYVPLNAKPGESWRLSLRPRTDPQTGQLFNLGYDQIFVDPATGAILERRQRFSDRLDRRHIVGFLYELHYRLHLPGRWGAWLMGGVALIWLFDCFVGAALTLPKARPLLRHWSVSWRIKRPASQRRRYLDLHRVGGLWLWPVLVVLAFTSIYFNLNREVFRPVVSLFSTLTPTPFDQRAALPPGKQPARRLGFAEIAIRAAAETERFGWADRPGGISYNAAYSIYAVHFFPGQSDYGAGSNPPYLYFDAQDGRLLAAEIPGQGTAGDVFLRLQFPLHSGWIAGLAGRVTVAIAGLITAMLSVTGVILWYRRGRKARATPTAGPL</sequence>
<name>A0A516H4I6_9PROT</name>
<evidence type="ECO:0000313" key="3">
    <source>
        <dbReference type="Proteomes" id="UP000317496"/>
    </source>
</evidence>
<feature type="transmembrane region" description="Helical" evidence="1">
    <location>
        <begin position="212"/>
        <end position="231"/>
    </location>
</feature>
<keyword evidence="3" id="KW-1185">Reference proteome</keyword>
<organism evidence="2 3">
    <name type="scientific">Ferrovibrio terrae</name>
    <dbReference type="NCBI Taxonomy" id="2594003"/>
    <lineage>
        <taxon>Bacteria</taxon>
        <taxon>Pseudomonadati</taxon>
        <taxon>Pseudomonadota</taxon>
        <taxon>Alphaproteobacteria</taxon>
        <taxon>Rhodospirillales</taxon>
        <taxon>Rhodospirillaceae</taxon>
        <taxon>Ferrovibrio</taxon>
    </lineage>
</organism>
<evidence type="ECO:0000256" key="1">
    <source>
        <dbReference type="SAM" id="Phobius"/>
    </source>
</evidence>
<dbReference type="PANTHER" id="PTHR34219">
    <property type="entry name" value="IRON-REGULATED INNER MEMBRANE PROTEIN-RELATED"/>
    <property type="match status" value="1"/>
</dbReference>
<protein>
    <submittedName>
        <fullName evidence="2">PepSY domain-containing protein</fullName>
    </submittedName>
</protein>
<evidence type="ECO:0000313" key="2">
    <source>
        <dbReference type="EMBL" id="QDO98550.1"/>
    </source>
</evidence>
<dbReference type="RefSeq" id="WP_144069531.1">
    <property type="nucleotide sequence ID" value="NZ_CP041636.1"/>
</dbReference>
<feature type="transmembrane region" description="Helical" evidence="1">
    <location>
        <begin position="156"/>
        <end position="180"/>
    </location>
</feature>
<dbReference type="Pfam" id="PF03929">
    <property type="entry name" value="PepSY_TM"/>
    <property type="match status" value="1"/>
</dbReference>
<keyword evidence="1" id="KW-0472">Membrane</keyword>
<dbReference type="PANTHER" id="PTHR34219:SF5">
    <property type="entry name" value="BLR4505 PROTEIN"/>
    <property type="match status" value="1"/>
</dbReference>